<dbReference type="AlphaFoldDB" id="A0A3P4AXN3"/>
<comment type="similarity">
    <text evidence="1">Belongs to the enoyl-CoA hydratase/isomerase family.</text>
</comment>
<evidence type="ECO:0000313" key="3">
    <source>
        <dbReference type="EMBL" id="VCU68178.1"/>
    </source>
</evidence>
<dbReference type="GO" id="GO:0004300">
    <property type="term" value="F:enoyl-CoA hydratase activity"/>
    <property type="evidence" value="ECO:0007669"/>
    <property type="project" value="UniProtKB-EC"/>
</dbReference>
<dbReference type="RefSeq" id="WP_124077412.1">
    <property type="nucleotide sequence ID" value="NZ_UWPJ01000005.1"/>
</dbReference>
<dbReference type="EC" id="4.2.1.17" evidence="3"/>
<dbReference type="Gene3D" id="3.90.226.10">
    <property type="entry name" value="2-enoyl-CoA Hydratase, Chain A, domain 1"/>
    <property type="match status" value="1"/>
</dbReference>
<dbReference type="PANTHER" id="PTHR11941:SF54">
    <property type="entry name" value="ENOYL-COA HYDRATASE, MITOCHONDRIAL"/>
    <property type="match status" value="1"/>
</dbReference>
<proteinExistence type="inferred from homology"/>
<dbReference type="PANTHER" id="PTHR11941">
    <property type="entry name" value="ENOYL-COA HYDRATASE-RELATED"/>
    <property type="match status" value="1"/>
</dbReference>
<sequence>MNQVHAAGEAELVVSTDGHVRLLRLNRPERRNALSRSLMMAVIEAVLDAEEDDEVRVIVLTGTGDAAFCAGGDLKEMRGNDEAGARFRSPMNRVERNVFEVVLEAKKPTIAALNASAVAGGFELALACDLRISHAGARFGLPETKIGMGANFGSVLLPRRVAPGIALEMLFTGEYIDAAEAHRIGLLNRVVAESEVLPVALEMARKIAENAPISVRRVKAVALRGLELPVAAALRQDPGANPYLSEDRKEGIRARLEKRKPVWRNR</sequence>
<keyword evidence="2 3" id="KW-0456">Lyase</keyword>
<dbReference type="CDD" id="cd06558">
    <property type="entry name" value="crotonase-like"/>
    <property type="match status" value="1"/>
</dbReference>
<accession>A0A3P4AXN3</accession>
<evidence type="ECO:0000256" key="2">
    <source>
        <dbReference type="ARBA" id="ARBA00023239"/>
    </source>
</evidence>
<dbReference type="InterPro" id="IPR029045">
    <property type="entry name" value="ClpP/crotonase-like_dom_sf"/>
</dbReference>
<evidence type="ECO:0000313" key="4">
    <source>
        <dbReference type="Proteomes" id="UP000277294"/>
    </source>
</evidence>
<dbReference type="EMBL" id="UWPJ01000005">
    <property type="protein sequence ID" value="VCU68178.1"/>
    <property type="molecule type" value="Genomic_DNA"/>
</dbReference>
<evidence type="ECO:0000256" key="1">
    <source>
        <dbReference type="ARBA" id="ARBA00005254"/>
    </source>
</evidence>
<reference evidence="3 4" key="1">
    <citation type="submission" date="2018-10" db="EMBL/GenBank/DDBJ databases">
        <authorList>
            <person name="Criscuolo A."/>
        </authorList>
    </citation>
    <scope>NUCLEOTIDE SEQUENCE [LARGE SCALE GENOMIC DNA]</scope>
    <source>
        <strain evidence="3">DnA1</strain>
    </source>
</reference>
<dbReference type="InterPro" id="IPR001753">
    <property type="entry name" value="Enoyl-CoA_hydra/iso"/>
</dbReference>
<dbReference type="Pfam" id="PF00378">
    <property type="entry name" value="ECH_1"/>
    <property type="match status" value="1"/>
</dbReference>
<dbReference type="GO" id="GO:0006635">
    <property type="term" value="P:fatty acid beta-oxidation"/>
    <property type="evidence" value="ECO:0007669"/>
    <property type="project" value="TreeGrafter"/>
</dbReference>
<organism evidence="3 4">
    <name type="scientific">Pigmentiphaga humi</name>
    <dbReference type="NCBI Taxonomy" id="2478468"/>
    <lineage>
        <taxon>Bacteria</taxon>
        <taxon>Pseudomonadati</taxon>
        <taxon>Pseudomonadota</taxon>
        <taxon>Betaproteobacteria</taxon>
        <taxon>Burkholderiales</taxon>
        <taxon>Alcaligenaceae</taxon>
        <taxon>Pigmentiphaga</taxon>
    </lineage>
</organism>
<dbReference type="SUPFAM" id="SSF52096">
    <property type="entry name" value="ClpP/crotonase"/>
    <property type="match status" value="1"/>
</dbReference>
<dbReference type="Proteomes" id="UP000277294">
    <property type="component" value="Unassembled WGS sequence"/>
</dbReference>
<keyword evidence="4" id="KW-1185">Reference proteome</keyword>
<dbReference type="Gene3D" id="1.10.12.10">
    <property type="entry name" value="Lyase 2-enoyl-coa Hydratase, Chain A, domain 2"/>
    <property type="match status" value="1"/>
</dbReference>
<protein>
    <submittedName>
        <fullName evidence="3">2,3-dehydroadipyl-CoA hydratase</fullName>
        <ecNumber evidence="3">4.2.1.17</ecNumber>
    </submittedName>
</protein>
<dbReference type="InterPro" id="IPR014748">
    <property type="entry name" value="Enoyl-CoA_hydra_C"/>
</dbReference>
<dbReference type="OrthoDB" id="8524220at2"/>
<name>A0A3P4AXN3_9BURK</name>
<gene>
    <name evidence="3" type="primary">paaF_1</name>
    <name evidence="3" type="ORF">PIGHUM_00228</name>
</gene>